<comment type="cofactor">
    <cofactor evidence="1">
        <name>FAD</name>
        <dbReference type="ChEBI" id="CHEBI:57692"/>
    </cofactor>
</comment>
<dbReference type="InterPro" id="IPR002218">
    <property type="entry name" value="MnmG-rel"/>
</dbReference>
<feature type="domain" description="tRNA uridine 5-carboxymethylaminomethyl modification enzyme C-terminal subdomain" evidence="7">
    <location>
        <begin position="274"/>
        <end position="345"/>
    </location>
</feature>
<dbReference type="Pfam" id="PF01134">
    <property type="entry name" value="GIDA"/>
    <property type="match status" value="1"/>
</dbReference>
<dbReference type="FunFam" id="1.10.10.1800:FF:000001">
    <property type="entry name" value="tRNA uridine 5-carboxymethylaminomethyl modification enzyme MnmG"/>
    <property type="match status" value="1"/>
</dbReference>
<dbReference type="PROSITE" id="PS01280">
    <property type="entry name" value="GIDA_1"/>
    <property type="match status" value="1"/>
</dbReference>
<evidence type="ECO:0000256" key="1">
    <source>
        <dbReference type="ARBA" id="ARBA00001974"/>
    </source>
</evidence>
<dbReference type="FunFam" id="3.50.50.60:FF:000002">
    <property type="entry name" value="tRNA uridine 5-carboxymethylaminomethyl modification enzyme MnmG"/>
    <property type="match status" value="1"/>
</dbReference>
<dbReference type="GO" id="GO:0005829">
    <property type="term" value="C:cytosol"/>
    <property type="evidence" value="ECO:0007669"/>
    <property type="project" value="TreeGrafter"/>
</dbReference>
<evidence type="ECO:0000259" key="7">
    <source>
        <dbReference type="SMART" id="SM01228"/>
    </source>
</evidence>
<evidence type="ECO:0000256" key="5">
    <source>
        <dbReference type="ARBA" id="ARBA00022827"/>
    </source>
</evidence>
<keyword evidence="4" id="KW-0285">Flavoprotein</keyword>
<dbReference type="Gene3D" id="1.10.150.570">
    <property type="entry name" value="GidA associated domain, C-terminal subdomain"/>
    <property type="match status" value="1"/>
</dbReference>
<reference evidence="8" key="2">
    <citation type="submission" date="2020-05" db="UniProtKB">
        <authorList>
            <consortium name="EnsemblMetazoa"/>
        </authorList>
    </citation>
    <scope>IDENTIFICATION</scope>
    <source>
        <strain evidence="8">IAEA</strain>
    </source>
</reference>
<keyword evidence="3" id="KW-0963">Cytoplasm</keyword>
<dbReference type="Pfam" id="PF21680">
    <property type="entry name" value="GIDA_C_1st"/>
    <property type="match status" value="1"/>
</dbReference>
<dbReference type="InterPro" id="IPR020595">
    <property type="entry name" value="MnmG-rel_CS"/>
</dbReference>
<dbReference type="GO" id="GO:0050660">
    <property type="term" value="F:flavin adenine dinucleotide binding"/>
    <property type="evidence" value="ECO:0007669"/>
    <property type="project" value="InterPro"/>
</dbReference>
<dbReference type="FunFam" id="1.10.150.570:FF:000001">
    <property type="entry name" value="tRNA uridine 5-carboxymethylaminomethyl modification enzyme MnmG"/>
    <property type="match status" value="1"/>
</dbReference>
<dbReference type="STRING" id="7398.A0A1A9Z1F0"/>
<evidence type="ECO:0000256" key="3">
    <source>
        <dbReference type="ARBA" id="ARBA00022490"/>
    </source>
</evidence>
<dbReference type="VEuPathDB" id="VectorBase:GPAI000820"/>
<dbReference type="EnsemblMetazoa" id="GPAI000820-RA">
    <property type="protein sequence ID" value="GPAI000820-PA"/>
    <property type="gene ID" value="GPAI000820"/>
</dbReference>
<keyword evidence="9" id="KW-1185">Reference proteome</keyword>
<dbReference type="PANTHER" id="PTHR11806">
    <property type="entry name" value="GLUCOSE INHIBITED DIVISION PROTEIN A"/>
    <property type="match status" value="1"/>
</dbReference>
<keyword evidence="6" id="KW-0520">NAD</keyword>
<dbReference type="InterPro" id="IPR044920">
    <property type="entry name" value="MnmG_C_subdom_sf"/>
</dbReference>
<keyword evidence="5" id="KW-0274">FAD</keyword>
<sequence>VGPRYCPSIEDKVIRFEEKKSHQIFLEPEGLNSDEIYPNGISTSLPLDIQIKMIRSISGLEKAQITRPGYAIEYDFLDPKDLKLTLESKIISGLFLAGQINGTTGYEEAAAQGLLAGINSALMLKNQFWFPTRDQAYLGVLVDDLCTLGTEEPYRMFTSRSEHRLIIREDNADLRLTQIGRKLGMISDIRWKNFCEKRKKINQEYKNLENTYISFNSEERKKFHKHLNLDKINRITAKDFLLRPEINYHMLSSLRCMKNTIQDEEIMRQVEIQIKYSGYIERQKKIIKKSKYYENVVFPNKLNFEDISGLSNEVVEKLNFFRPYSIGQASRLSGITPVAISIILIWMKKNNFLKV</sequence>
<dbReference type="SMART" id="SM01228">
    <property type="entry name" value="GIDA_assoc_3"/>
    <property type="match status" value="1"/>
</dbReference>
<dbReference type="AlphaFoldDB" id="A0A1A9Z1F0"/>
<dbReference type="GO" id="GO:0030488">
    <property type="term" value="P:tRNA methylation"/>
    <property type="evidence" value="ECO:0007669"/>
    <property type="project" value="TreeGrafter"/>
</dbReference>
<comment type="similarity">
    <text evidence="2">Belongs to the MnmG family.</text>
</comment>
<name>A0A1A9Z1F0_GLOPL</name>
<dbReference type="Gene3D" id="3.50.50.60">
    <property type="entry name" value="FAD/NAD(P)-binding domain"/>
    <property type="match status" value="1"/>
</dbReference>
<evidence type="ECO:0000313" key="9">
    <source>
        <dbReference type="Proteomes" id="UP000092445"/>
    </source>
</evidence>
<evidence type="ECO:0000313" key="8">
    <source>
        <dbReference type="EnsemblMetazoa" id="GPAI000820-PA"/>
    </source>
</evidence>
<dbReference type="InterPro" id="IPR036188">
    <property type="entry name" value="FAD/NAD-bd_sf"/>
</dbReference>
<evidence type="ECO:0000256" key="4">
    <source>
        <dbReference type="ARBA" id="ARBA00022630"/>
    </source>
</evidence>
<evidence type="ECO:0000256" key="2">
    <source>
        <dbReference type="ARBA" id="ARBA00007653"/>
    </source>
</evidence>
<dbReference type="InterPro" id="IPR049312">
    <property type="entry name" value="GIDA_C_N"/>
</dbReference>
<accession>A0A1A9Z1F0</accession>
<dbReference type="PROSITE" id="PS01281">
    <property type="entry name" value="GIDA_2"/>
    <property type="match status" value="1"/>
</dbReference>
<dbReference type="PANTHER" id="PTHR11806:SF0">
    <property type="entry name" value="PROTEIN MTO1 HOMOLOG, MITOCHONDRIAL"/>
    <property type="match status" value="1"/>
</dbReference>
<dbReference type="Proteomes" id="UP000092445">
    <property type="component" value="Unassembled WGS sequence"/>
</dbReference>
<dbReference type="InterPro" id="IPR040131">
    <property type="entry name" value="MnmG_N"/>
</dbReference>
<dbReference type="Gene3D" id="1.10.10.1800">
    <property type="entry name" value="tRNA uridine 5-carboxymethylaminomethyl modification enzyme MnmG/GidA"/>
    <property type="match status" value="1"/>
</dbReference>
<evidence type="ECO:0000256" key="6">
    <source>
        <dbReference type="ARBA" id="ARBA00023027"/>
    </source>
</evidence>
<dbReference type="InterPro" id="IPR026904">
    <property type="entry name" value="MnmG_C"/>
</dbReference>
<proteinExistence type="inferred from homology"/>
<dbReference type="Pfam" id="PF13932">
    <property type="entry name" value="SAM_GIDA_C"/>
    <property type="match status" value="1"/>
</dbReference>
<dbReference type="GO" id="GO:0005739">
    <property type="term" value="C:mitochondrion"/>
    <property type="evidence" value="ECO:0007669"/>
    <property type="project" value="GOC"/>
</dbReference>
<dbReference type="GO" id="GO:0070899">
    <property type="term" value="P:mitochondrial tRNA wobble uridine modification"/>
    <property type="evidence" value="ECO:0007669"/>
    <property type="project" value="UniProtKB-ARBA"/>
</dbReference>
<organism evidence="8 9">
    <name type="scientific">Glossina pallidipes</name>
    <name type="common">Tsetse fly</name>
    <dbReference type="NCBI Taxonomy" id="7398"/>
    <lineage>
        <taxon>Eukaryota</taxon>
        <taxon>Metazoa</taxon>
        <taxon>Ecdysozoa</taxon>
        <taxon>Arthropoda</taxon>
        <taxon>Hexapoda</taxon>
        <taxon>Insecta</taxon>
        <taxon>Pterygota</taxon>
        <taxon>Neoptera</taxon>
        <taxon>Endopterygota</taxon>
        <taxon>Diptera</taxon>
        <taxon>Brachycera</taxon>
        <taxon>Muscomorpha</taxon>
        <taxon>Hippoboscoidea</taxon>
        <taxon>Glossinidae</taxon>
        <taxon>Glossina</taxon>
    </lineage>
</organism>
<protein>
    <recommendedName>
        <fullName evidence="7">tRNA uridine 5-carboxymethylaminomethyl modification enzyme C-terminal subdomain domain-containing protein</fullName>
    </recommendedName>
</protein>
<dbReference type="InterPro" id="IPR047001">
    <property type="entry name" value="MnmG_C_subdom"/>
</dbReference>
<reference evidence="9" key="1">
    <citation type="submission" date="2014-03" db="EMBL/GenBank/DDBJ databases">
        <authorList>
            <person name="Aksoy S."/>
            <person name="Warren W."/>
            <person name="Wilson R.K."/>
        </authorList>
    </citation>
    <scope>NUCLEOTIDE SEQUENCE [LARGE SCALE GENOMIC DNA]</scope>
    <source>
        <strain evidence="9">IAEA</strain>
    </source>
</reference>